<keyword evidence="7" id="KW-1185">Reference proteome</keyword>
<name>A0ABU9SJC9_9BURK</name>
<organism evidence="6 7">
    <name type="scientific">Paraburkholderia guartelaensis</name>
    <dbReference type="NCBI Taxonomy" id="2546446"/>
    <lineage>
        <taxon>Bacteria</taxon>
        <taxon>Pseudomonadati</taxon>
        <taxon>Pseudomonadota</taxon>
        <taxon>Betaproteobacteria</taxon>
        <taxon>Burkholderiales</taxon>
        <taxon>Burkholderiaceae</taxon>
        <taxon>Paraburkholderia</taxon>
    </lineage>
</organism>
<dbReference type="RefSeq" id="WP_406953632.1">
    <property type="nucleotide sequence ID" value="NZ_JAYMRW010000015.1"/>
</dbReference>
<reference evidence="6 7" key="1">
    <citation type="submission" date="2024-01" db="EMBL/GenBank/DDBJ databases">
        <title>The diversity of rhizobia nodulating Mimosa spp. in eleven states of Brazil covering several biomes is determined by host plant, location, and edaphic factors.</title>
        <authorList>
            <person name="Rouws L."/>
            <person name="Barauna A."/>
            <person name="Beukes C."/>
            <person name="De Faria S.M."/>
            <person name="Gross E."/>
            <person name="Dos Reis Junior F.B."/>
            <person name="Simon M."/>
            <person name="Maluk M."/>
            <person name="Odee D.W."/>
            <person name="Kenicer G."/>
            <person name="Young J.P.W."/>
            <person name="Reis V.M."/>
            <person name="Zilli J."/>
            <person name="James E.K."/>
        </authorList>
    </citation>
    <scope>NUCLEOTIDE SEQUENCE [LARGE SCALE GENOMIC DNA]</scope>
    <source>
        <strain evidence="6 7">JPY164</strain>
    </source>
</reference>
<feature type="DNA-binding region" description="H-T-H motif" evidence="4">
    <location>
        <begin position="32"/>
        <end position="51"/>
    </location>
</feature>
<dbReference type="PROSITE" id="PS50977">
    <property type="entry name" value="HTH_TETR_2"/>
    <property type="match status" value="1"/>
</dbReference>
<sequence length="202" mass="21683">MMKRKIQGLVTREKILDSAEILFFERGVSATSLEDIAHAAGMTRGAIYGHFSNKWALVTALFERSALPLDPFTIPPEKSNGATLGALRSKLERRLADVLHSGTQRRLYSIAFSTAKSEGDTVVSTSTLGEAARIAQSSIESALRLAAANRVATDHVDYAVEAVYIHSLLTGCFHLSLLMSSHQGAEQALASAVVGRALSTLL</sequence>
<keyword evidence="1" id="KW-0805">Transcription regulation</keyword>
<evidence type="ECO:0000256" key="2">
    <source>
        <dbReference type="ARBA" id="ARBA00023125"/>
    </source>
</evidence>
<dbReference type="EMBL" id="JAYMRW010000015">
    <property type="protein sequence ID" value="MEM5451461.1"/>
    <property type="molecule type" value="Genomic_DNA"/>
</dbReference>
<dbReference type="InterPro" id="IPR009057">
    <property type="entry name" value="Homeodomain-like_sf"/>
</dbReference>
<evidence type="ECO:0000259" key="5">
    <source>
        <dbReference type="PROSITE" id="PS50977"/>
    </source>
</evidence>
<dbReference type="PANTHER" id="PTHR30055">
    <property type="entry name" value="HTH-TYPE TRANSCRIPTIONAL REGULATOR RUTR"/>
    <property type="match status" value="1"/>
</dbReference>
<proteinExistence type="predicted"/>
<dbReference type="InterPro" id="IPR050109">
    <property type="entry name" value="HTH-type_TetR-like_transc_reg"/>
</dbReference>
<evidence type="ECO:0000256" key="4">
    <source>
        <dbReference type="PROSITE-ProRule" id="PRU00335"/>
    </source>
</evidence>
<gene>
    <name evidence="6" type="ORF">VSR33_28710</name>
</gene>
<feature type="domain" description="HTH tetR-type" evidence="5">
    <location>
        <begin position="9"/>
        <end position="69"/>
    </location>
</feature>
<accession>A0ABU9SJC9</accession>
<evidence type="ECO:0000313" key="7">
    <source>
        <dbReference type="Proteomes" id="UP001390669"/>
    </source>
</evidence>
<dbReference type="PANTHER" id="PTHR30055:SF234">
    <property type="entry name" value="HTH-TYPE TRANSCRIPTIONAL REGULATOR BETI"/>
    <property type="match status" value="1"/>
</dbReference>
<dbReference type="SUPFAM" id="SSF46689">
    <property type="entry name" value="Homeodomain-like"/>
    <property type="match status" value="1"/>
</dbReference>
<keyword evidence="2 4" id="KW-0238">DNA-binding</keyword>
<evidence type="ECO:0000313" key="6">
    <source>
        <dbReference type="EMBL" id="MEM5451461.1"/>
    </source>
</evidence>
<dbReference type="Pfam" id="PF00440">
    <property type="entry name" value="TetR_N"/>
    <property type="match status" value="1"/>
</dbReference>
<dbReference type="Proteomes" id="UP001390669">
    <property type="component" value="Unassembled WGS sequence"/>
</dbReference>
<dbReference type="InterPro" id="IPR001647">
    <property type="entry name" value="HTH_TetR"/>
</dbReference>
<dbReference type="Gene3D" id="1.10.357.10">
    <property type="entry name" value="Tetracycline Repressor, domain 2"/>
    <property type="match status" value="1"/>
</dbReference>
<dbReference type="PRINTS" id="PR00455">
    <property type="entry name" value="HTHTETR"/>
</dbReference>
<evidence type="ECO:0000256" key="3">
    <source>
        <dbReference type="ARBA" id="ARBA00023163"/>
    </source>
</evidence>
<protein>
    <submittedName>
        <fullName evidence="6">TetR family transcriptional regulator</fullName>
    </submittedName>
</protein>
<keyword evidence="3" id="KW-0804">Transcription</keyword>
<evidence type="ECO:0000256" key="1">
    <source>
        <dbReference type="ARBA" id="ARBA00023015"/>
    </source>
</evidence>
<comment type="caution">
    <text evidence="6">The sequence shown here is derived from an EMBL/GenBank/DDBJ whole genome shotgun (WGS) entry which is preliminary data.</text>
</comment>